<evidence type="ECO:0000259" key="1">
    <source>
        <dbReference type="PROSITE" id="PS50826"/>
    </source>
</evidence>
<dbReference type="GO" id="GO:1901098">
    <property type="term" value="P:positive regulation of autophagosome maturation"/>
    <property type="evidence" value="ECO:0007669"/>
    <property type="project" value="TreeGrafter"/>
</dbReference>
<name>A0A401Q6L9_SCYTO</name>
<dbReference type="Gene3D" id="1.20.58.900">
    <property type="match status" value="1"/>
</dbReference>
<dbReference type="OrthoDB" id="9044749at2759"/>
<comment type="caution">
    <text evidence="2">The sequence shown here is derived from an EMBL/GenBank/DDBJ whole genome shotgun (WGS) entry which is preliminary data.</text>
</comment>
<dbReference type="STRING" id="75743.A0A401Q6L9"/>
<dbReference type="GO" id="GO:0005764">
    <property type="term" value="C:lysosome"/>
    <property type="evidence" value="ECO:0007669"/>
    <property type="project" value="TreeGrafter"/>
</dbReference>
<gene>
    <name evidence="2" type="ORF">scyTo_0022957</name>
</gene>
<dbReference type="InterPro" id="IPR037213">
    <property type="entry name" value="Run_dom_sf"/>
</dbReference>
<dbReference type="InterPro" id="IPR004012">
    <property type="entry name" value="Run_dom"/>
</dbReference>
<dbReference type="PROSITE" id="PS50826">
    <property type="entry name" value="RUN"/>
    <property type="match status" value="1"/>
</dbReference>
<dbReference type="Proteomes" id="UP000288216">
    <property type="component" value="Unassembled WGS sequence"/>
</dbReference>
<dbReference type="GO" id="GO:0072383">
    <property type="term" value="P:plus-end-directed vesicle transport along microtubule"/>
    <property type="evidence" value="ECO:0007669"/>
    <property type="project" value="TreeGrafter"/>
</dbReference>
<dbReference type="PANTHER" id="PTHR46753">
    <property type="entry name" value="FYVE AND COILED-COIL DOMAIN-CONTAINING PROTEIN 1"/>
    <property type="match status" value="1"/>
</dbReference>
<sequence>SIQELCREQERNQQPITDASPVLYRLCMKLEYLLQYDQKEKRGIFGNQKDYWDYICACLNSHKCGTNALKCINHTTRLKTPMGKGRAFIRYCLVQQQLAESLQLCFLNQEVAR</sequence>
<dbReference type="PANTHER" id="PTHR46753:SF2">
    <property type="entry name" value="FYVE AND COILED-COIL DOMAIN-CONTAINING PROTEIN 1"/>
    <property type="match status" value="1"/>
</dbReference>
<evidence type="ECO:0000313" key="2">
    <source>
        <dbReference type="EMBL" id="GCB81012.1"/>
    </source>
</evidence>
<dbReference type="OMA" id="CACLNSH"/>
<reference evidence="2 3" key="1">
    <citation type="journal article" date="2018" name="Nat. Ecol. Evol.">
        <title>Shark genomes provide insights into elasmobranch evolution and the origin of vertebrates.</title>
        <authorList>
            <person name="Hara Y"/>
            <person name="Yamaguchi K"/>
            <person name="Onimaru K"/>
            <person name="Kadota M"/>
            <person name="Koyanagi M"/>
            <person name="Keeley SD"/>
            <person name="Tatsumi K"/>
            <person name="Tanaka K"/>
            <person name="Motone F"/>
            <person name="Kageyama Y"/>
            <person name="Nozu R"/>
            <person name="Adachi N"/>
            <person name="Nishimura O"/>
            <person name="Nakagawa R"/>
            <person name="Tanegashima C"/>
            <person name="Kiyatake I"/>
            <person name="Matsumoto R"/>
            <person name="Murakumo K"/>
            <person name="Nishida K"/>
            <person name="Terakita A"/>
            <person name="Kuratani S"/>
            <person name="Sato K"/>
            <person name="Hyodo S Kuraku.S."/>
        </authorList>
    </citation>
    <scope>NUCLEOTIDE SEQUENCE [LARGE SCALE GENOMIC DNA]</scope>
</reference>
<accession>A0A401Q6L9</accession>
<feature type="non-terminal residue" evidence="2">
    <location>
        <position position="1"/>
    </location>
</feature>
<evidence type="ECO:0000313" key="3">
    <source>
        <dbReference type="Proteomes" id="UP000288216"/>
    </source>
</evidence>
<protein>
    <recommendedName>
        <fullName evidence="1">RUN domain-containing protein</fullName>
    </recommendedName>
</protein>
<dbReference type="EMBL" id="BFAA01025130">
    <property type="protein sequence ID" value="GCB81012.1"/>
    <property type="molecule type" value="Genomic_DNA"/>
</dbReference>
<keyword evidence="3" id="KW-1185">Reference proteome</keyword>
<dbReference type="AlphaFoldDB" id="A0A401Q6L9"/>
<organism evidence="2 3">
    <name type="scientific">Scyliorhinus torazame</name>
    <name type="common">Cloudy catshark</name>
    <name type="synonym">Catulus torazame</name>
    <dbReference type="NCBI Taxonomy" id="75743"/>
    <lineage>
        <taxon>Eukaryota</taxon>
        <taxon>Metazoa</taxon>
        <taxon>Chordata</taxon>
        <taxon>Craniata</taxon>
        <taxon>Vertebrata</taxon>
        <taxon>Chondrichthyes</taxon>
        <taxon>Elasmobranchii</taxon>
        <taxon>Galeomorphii</taxon>
        <taxon>Galeoidea</taxon>
        <taxon>Carcharhiniformes</taxon>
        <taxon>Scyliorhinidae</taxon>
        <taxon>Scyliorhinus</taxon>
    </lineage>
</organism>
<dbReference type="GO" id="GO:0005776">
    <property type="term" value="C:autophagosome"/>
    <property type="evidence" value="ECO:0007669"/>
    <property type="project" value="TreeGrafter"/>
</dbReference>
<feature type="domain" description="RUN" evidence="1">
    <location>
        <begin position="17"/>
        <end position="113"/>
    </location>
</feature>
<dbReference type="Pfam" id="PF02759">
    <property type="entry name" value="RUN"/>
    <property type="match status" value="1"/>
</dbReference>
<proteinExistence type="predicted"/>
<dbReference type="GO" id="GO:0005770">
    <property type="term" value="C:late endosome"/>
    <property type="evidence" value="ECO:0007669"/>
    <property type="project" value="TreeGrafter"/>
</dbReference>
<dbReference type="SUPFAM" id="SSF140741">
    <property type="entry name" value="RUN domain-like"/>
    <property type="match status" value="1"/>
</dbReference>